<gene>
    <name evidence="2" type="ordered locus">Hsero_2079</name>
</gene>
<feature type="region of interest" description="Disordered" evidence="1">
    <location>
        <begin position="1"/>
        <end position="43"/>
    </location>
</feature>
<proteinExistence type="predicted"/>
<dbReference type="STRING" id="757424.Hsero_2079"/>
<dbReference type="AlphaFoldDB" id="D8IT20"/>
<dbReference type="HOGENOM" id="CLU_3234553_0_0_4"/>
<dbReference type="Proteomes" id="UP000000329">
    <property type="component" value="Chromosome"/>
</dbReference>
<dbReference type="EMBL" id="CP002039">
    <property type="protein sequence ID" value="ADJ63579.1"/>
    <property type="molecule type" value="Genomic_DNA"/>
</dbReference>
<protein>
    <submittedName>
        <fullName evidence="2">Uncharacterized protein</fullName>
    </submittedName>
</protein>
<keyword evidence="3" id="KW-1185">Reference proteome</keyword>
<sequence length="43" mass="4529">MSPPVSCKTEGSRGPPCSTGRAGIPAFKGPYRRPVRDGARDGR</sequence>
<evidence type="ECO:0000313" key="3">
    <source>
        <dbReference type="Proteomes" id="UP000000329"/>
    </source>
</evidence>
<organism evidence="2 3">
    <name type="scientific">Herbaspirillum seropedicae (strain SmR1)</name>
    <dbReference type="NCBI Taxonomy" id="757424"/>
    <lineage>
        <taxon>Bacteria</taxon>
        <taxon>Pseudomonadati</taxon>
        <taxon>Pseudomonadota</taxon>
        <taxon>Betaproteobacteria</taxon>
        <taxon>Burkholderiales</taxon>
        <taxon>Oxalobacteraceae</taxon>
        <taxon>Herbaspirillum</taxon>
    </lineage>
</organism>
<name>D8IT20_HERSS</name>
<accession>D8IT20</accession>
<dbReference type="KEGG" id="hse:Hsero_2079"/>
<evidence type="ECO:0000313" key="2">
    <source>
        <dbReference type="EMBL" id="ADJ63579.1"/>
    </source>
</evidence>
<reference evidence="2 3" key="1">
    <citation type="submission" date="2010-04" db="EMBL/GenBank/DDBJ databases">
        <title>The genome of Herbaspirillum seropedicae SmR1, an endophytic, nitrogen-fixing, plant-growth promoting beta-Proteobacteria.</title>
        <authorList>
            <person name="Pedrosa F.O."/>
            <person name="Monteiro R.A."/>
            <person name="Wassem R."/>
            <person name="Cruz L.M."/>
            <person name="Ayub R.A."/>
            <person name="Colauto N.B."/>
            <person name="Fernandez M.A."/>
            <person name="Fungaro M.H.P."/>
            <person name="Grisard E.C."/>
            <person name="Hungria M."/>
            <person name="Madeira H.M.F."/>
            <person name="Nodari R.O."/>
            <person name="Osaku C.A."/>
            <person name="Petzl-Erler M.L."/>
            <person name="Terenzi H."/>
            <person name="Vieira L.G.E."/>
            <person name="Almeida M.I.M."/>
            <person name="Alves L.R."/>
            <person name="Arantes O.M.N."/>
            <person name="Balsanelli E."/>
            <person name="Barcellos F.G."/>
            <person name="Baura V.A."/>
            <person name="Binde D.R."/>
            <person name="Campo R.J."/>
            <person name="Chubatsu L.S."/>
            <person name="Chueire L.M.O."/>
            <person name="Ciferri R.R."/>
            <person name="Correa L.C."/>
            <person name="da Conceicao Silva J.L."/>
            <person name="Dabul A.N.G."/>
            <person name="Dambros B.P."/>
            <person name="Faoro H."/>
            <person name="Favetti A."/>
            <person name="Friedermann G."/>
            <person name="Furlaneto M.C."/>
            <person name="Gasques L.S."/>
            <person name="Gimenes C.C.T."/>
            <person name="Gioppo N.M.R."/>
            <person name="Glienke-Blanco C."/>
            <person name="Godoy L.P."/>
            <person name="Guerra M.P."/>
            <person name="Karp S."/>
            <person name="Kava-Cordeiro V."/>
            <person name="Margarido V.P."/>
            <person name="Mathioni S.M."/>
            <person name="Menck-Soares M.A."/>
            <person name="Murace N.K."/>
            <person name="Nicolas M.F."/>
            <person name="Oliveira C.E.C."/>
            <person name="Pagnan N.A.B."/>
            <person name="Pamphile J.A."/>
            <person name="Patussi E.V."/>
            <person name="Pereira L.F.P."/>
            <person name="Pereira-Ferrari L."/>
            <person name="Pinto F.G.S."/>
            <person name="Precoma C."/>
            <person name="Prioli A.J."/>
            <person name="Prioli S.M.A.P."/>
            <person name="Raittz R.T."/>
            <person name="Ramos H.J.O."/>
            <person name="Ribeiro E.M.S.F."/>
            <person name="Rigo L.U."/>
            <person name="Rocha C.L.M.S.C."/>
            <person name="Rocha S.N."/>
            <person name="Santos K."/>
            <person name="Satori D."/>
            <person name="Silva A.G."/>
            <person name="Simao R.C.G."/>
            <person name="Soares M.A.M."/>
            <person name="Souza E.M."/>
            <person name="Steffens M.B.R."/>
            <person name="Steindel M."/>
            <person name="Tadra-Sfeir M.Z."/>
            <person name="Takahashi E.K."/>
            <person name="Torres R.A."/>
            <person name="Valle J.S."/>
            <person name="Vernal J.I."/>
            <person name="Vilas-Boas L.A."/>
            <person name="Watanabe M.A.E."/>
            <person name="Weiss V.A."/>
            <person name="Yates M.A."/>
            <person name="Souza E.M."/>
        </authorList>
    </citation>
    <scope>NUCLEOTIDE SEQUENCE [LARGE SCALE GENOMIC DNA]</scope>
    <source>
        <strain evidence="2 3">SmR1</strain>
    </source>
</reference>
<feature type="compositionally biased region" description="Basic and acidic residues" evidence="1">
    <location>
        <begin position="34"/>
        <end position="43"/>
    </location>
</feature>
<evidence type="ECO:0000256" key="1">
    <source>
        <dbReference type="SAM" id="MobiDB-lite"/>
    </source>
</evidence>